<evidence type="ECO:0000256" key="1">
    <source>
        <dbReference type="SAM" id="MobiDB-lite"/>
    </source>
</evidence>
<feature type="region of interest" description="Disordered" evidence="1">
    <location>
        <begin position="242"/>
        <end position="298"/>
    </location>
</feature>
<dbReference type="Proteomes" id="UP001166286">
    <property type="component" value="Unassembled WGS sequence"/>
</dbReference>
<protein>
    <recommendedName>
        <fullName evidence="2">HD/PDEase domain-containing protein</fullName>
    </recommendedName>
</protein>
<dbReference type="Gene3D" id="1.10.472.50">
    <property type="entry name" value="HD-domain/PDEase-like"/>
    <property type="match status" value="1"/>
</dbReference>
<dbReference type="PANTHER" id="PTHR33594:SF1">
    <property type="entry name" value="HD_PDEASE DOMAIN-CONTAINING PROTEIN"/>
    <property type="match status" value="1"/>
</dbReference>
<dbReference type="Gene3D" id="1.10.3210.50">
    <property type="match status" value="1"/>
</dbReference>
<evidence type="ECO:0000259" key="2">
    <source>
        <dbReference type="SMART" id="SM00471"/>
    </source>
</evidence>
<reference evidence="3" key="1">
    <citation type="submission" date="2023-03" db="EMBL/GenBank/DDBJ databases">
        <title>Complete genome of Cladonia borealis.</title>
        <authorList>
            <person name="Park H."/>
        </authorList>
    </citation>
    <scope>NUCLEOTIDE SEQUENCE</scope>
    <source>
        <strain evidence="3">ANT050790</strain>
    </source>
</reference>
<sequence length="411" mass="45764">MPRALSTALRALIKTDLEANLPIKEIMAKHRISQKKASSMYILYHQTGEVYLPPTIKKHHHGRPRKIKPAHEERLRAFLAEHPDAYISNMCDFLAAECGVHISESGVSRFCKELGHKIKRRPDGERGGPGFRMRTLPRDENGRPVRPSKSTSDYKKKGPTDRPGRAQMMKLLEKTRGWVKEYLSSSGKFDAGHDWAHVERVVALSMEILRVEEKTWKRKGVRFDALVVELVALMHDIDEHRFAPGASPQSTDENEAATTPATQDPDQTENQTHTQSYPSPDSTTDPSPLPPSPPSLVHTTLTTLGWPPSLSTHISHLTRSIPYTTEFSPLPAAHTLHTTSLNLHPEHAIVQDAIRLDMLGAIGISRAIASHGMDKGVAFLKERLGKVEKGMKTGEGGSDCFVERHAVQEDV</sequence>
<dbReference type="SUPFAM" id="SSF109604">
    <property type="entry name" value="HD-domain/PDEase-like"/>
    <property type="match status" value="1"/>
</dbReference>
<dbReference type="SUPFAM" id="SSF46689">
    <property type="entry name" value="Homeodomain-like"/>
    <property type="match status" value="1"/>
</dbReference>
<dbReference type="EMBL" id="JAFEKC020000021">
    <property type="protein sequence ID" value="KAK0508424.1"/>
    <property type="molecule type" value="Genomic_DNA"/>
</dbReference>
<gene>
    <name evidence="3" type="ORF">JMJ35_009508</name>
</gene>
<feature type="region of interest" description="Disordered" evidence="1">
    <location>
        <begin position="119"/>
        <end position="165"/>
    </location>
</feature>
<feature type="domain" description="HD/PDEase" evidence="2">
    <location>
        <begin position="190"/>
        <end position="368"/>
    </location>
</feature>
<name>A0AA39V2B1_9LECA</name>
<feature type="compositionally biased region" description="Low complexity" evidence="1">
    <location>
        <begin position="276"/>
        <end position="286"/>
    </location>
</feature>
<dbReference type="InterPro" id="IPR003607">
    <property type="entry name" value="HD/PDEase_dom"/>
</dbReference>
<dbReference type="InterPro" id="IPR009057">
    <property type="entry name" value="Homeodomain-like_sf"/>
</dbReference>
<dbReference type="SMART" id="SM00471">
    <property type="entry name" value="HDc"/>
    <property type="match status" value="1"/>
</dbReference>
<evidence type="ECO:0000313" key="4">
    <source>
        <dbReference type="Proteomes" id="UP001166286"/>
    </source>
</evidence>
<feature type="compositionally biased region" description="Polar residues" evidence="1">
    <location>
        <begin position="247"/>
        <end position="275"/>
    </location>
</feature>
<proteinExistence type="predicted"/>
<accession>A0AA39V2B1</accession>
<comment type="caution">
    <text evidence="3">The sequence shown here is derived from an EMBL/GenBank/DDBJ whole genome shotgun (WGS) entry which is preliminary data.</text>
</comment>
<dbReference type="PANTHER" id="PTHR33594">
    <property type="entry name" value="SUPERFAMILY HYDROLASE, PUTATIVE (AFU_ORTHOLOGUE AFUA_1G03035)-RELATED"/>
    <property type="match status" value="1"/>
</dbReference>
<feature type="compositionally biased region" description="Basic and acidic residues" evidence="1">
    <location>
        <begin position="152"/>
        <end position="164"/>
    </location>
</feature>
<keyword evidence="4" id="KW-1185">Reference proteome</keyword>
<evidence type="ECO:0000313" key="3">
    <source>
        <dbReference type="EMBL" id="KAK0508424.1"/>
    </source>
</evidence>
<organism evidence="3 4">
    <name type="scientific">Cladonia borealis</name>
    <dbReference type="NCBI Taxonomy" id="184061"/>
    <lineage>
        <taxon>Eukaryota</taxon>
        <taxon>Fungi</taxon>
        <taxon>Dikarya</taxon>
        <taxon>Ascomycota</taxon>
        <taxon>Pezizomycotina</taxon>
        <taxon>Lecanoromycetes</taxon>
        <taxon>OSLEUM clade</taxon>
        <taxon>Lecanoromycetidae</taxon>
        <taxon>Lecanorales</taxon>
        <taxon>Lecanorineae</taxon>
        <taxon>Cladoniaceae</taxon>
        <taxon>Cladonia</taxon>
    </lineage>
</organism>
<dbReference type="AlphaFoldDB" id="A0AA39V2B1"/>